<evidence type="ECO:0000313" key="2">
    <source>
        <dbReference type="Proteomes" id="UP000821845"/>
    </source>
</evidence>
<reference evidence="1" key="1">
    <citation type="submission" date="2020-05" db="EMBL/GenBank/DDBJ databases">
        <title>Large-scale comparative analyses of tick genomes elucidate their genetic diversity and vector capacities.</title>
        <authorList>
            <person name="Jia N."/>
            <person name="Wang J."/>
            <person name="Shi W."/>
            <person name="Du L."/>
            <person name="Sun Y."/>
            <person name="Zhan W."/>
            <person name="Jiang J."/>
            <person name="Wang Q."/>
            <person name="Zhang B."/>
            <person name="Ji P."/>
            <person name="Sakyi L.B."/>
            <person name="Cui X."/>
            <person name="Yuan T."/>
            <person name="Jiang B."/>
            <person name="Yang W."/>
            <person name="Lam T.T.-Y."/>
            <person name="Chang Q."/>
            <person name="Ding S."/>
            <person name="Wang X."/>
            <person name="Zhu J."/>
            <person name="Ruan X."/>
            <person name="Zhao L."/>
            <person name="Wei J."/>
            <person name="Que T."/>
            <person name="Du C."/>
            <person name="Cheng J."/>
            <person name="Dai P."/>
            <person name="Han X."/>
            <person name="Huang E."/>
            <person name="Gao Y."/>
            <person name="Liu J."/>
            <person name="Shao H."/>
            <person name="Ye R."/>
            <person name="Li L."/>
            <person name="Wei W."/>
            <person name="Wang X."/>
            <person name="Wang C."/>
            <person name="Yang T."/>
            <person name="Huo Q."/>
            <person name="Li W."/>
            <person name="Guo W."/>
            <person name="Chen H."/>
            <person name="Zhou L."/>
            <person name="Ni X."/>
            <person name="Tian J."/>
            <person name="Zhou Y."/>
            <person name="Sheng Y."/>
            <person name="Liu T."/>
            <person name="Pan Y."/>
            <person name="Xia L."/>
            <person name="Li J."/>
            <person name="Zhao F."/>
            <person name="Cao W."/>
        </authorList>
    </citation>
    <scope>NUCLEOTIDE SEQUENCE</scope>
    <source>
        <strain evidence="1">Hyas-2018</strain>
    </source>
</reference>
<name>A0ACB7S7S5_HYAAI</name>
<dbReference type="Proteomes" id="UP000821845">
    <property type="component" value="Chromosome 5"/>
</dbReference>
<protein>
    <submittedName>
        <fullName evidence="1">Uncharacterized protein</fullName>
    </submittedName>
</protein>
<comment type="caution">
    <text evidence="1">The sequence shown here is derived from an EMBL/GenBank/DDBJ whole genome shotgun (WGS) entry which is preliminary data.</text>
</comment>
<organism evidence="1 2">
    <name type="scientific">Hyalomma asiaticum</name>
    <name type="common">Tick</name>
    <dbReference type="NCBI Taxonomy" id="266040"/>
    <lineage>
        <taxon>Eukaryota</taxon>
        <taxon>Metazoa</taxon>
        <taxon>Ecdysozoa</taxon>
        <taxon>Arthropoda</taxon>
        <taxon>Chelicerata</taxon>
        <taxon>Arachnida</taxon>
        <taxon>Acari</taxon>
        <taxon>Parasitiformes</taxon>
        <taxon>Ixodida</taxon>
        <taxon>Ixodoidea</taxon>
        <taxon>Ixodidae</taxon>
        <taxon>Hyalomminae</taxon>
        <taxon>Hyalomma</taxon>
    </lineage>
</organism>
<accession>A0ACB7S7S5</accession>
<dbReference type="EMBL" id="CM023485">
    <property type="protein sequence ID" value="KAH6930132.1"/>
    <property type="molecule type" value="Genomic_DNA"/>
</dbReference>
<evidence type="ECO:0000313" key="1">
    <source>
        <dbReference type="EMBL" id="KAH6930132.1"/>
    </source>
</evidence>
<sequence>MQVRASWQLYLLERRNERPGFATATAFPGHPAVPRGQWKQAFETYTVASGASELPSGRRKAVLLTCLGMEEQRIFSSLKPAALPSGSSTVDTHRPSSEVKPPWLNSSTRETWRSRENASPSYHCPQVTHLPMFAPADGMFLSCRIPSEVLAQALSPYGKVLHITRGLMGSRPTVTTGTRYVRIEMKPGSPVSNYLKVAGHRITCDYKCMQRVCRRCGSSGHFRMNCNAPFCARCGVYGHEGKGCSLPCRRCGDPHSTVACTLRRSYSEAASEFPPLAPKASHVGCSEDLPPLAPAATSKEAAQEEEPEAEPTTSPASPDAADTLRAEQPSPTSRPLLIPTEPQADIPAQHEASRISASTPSTTSSSSAPVIDEIPSPEDAASINEDSISTYSGTQSKSDDDNSDPNRDITDLFVPPSLTSSAAKRYLSSSDSEPPARDRSPPRTSARTRKPRASGGSPGRKK</sequence>
<keyword evidence="2" id="KW-1185">Reference proteome</keyword>
<gene>
    <name evidence="1" type="ORF">HPB50_010385</name>
</gene>
<proteinExistence type="predicted"/>